<dbReference type="EMBL" id="JPQZ01000014">
    <property type="protein sequence ID" value="KKO75705.1"/>
    <property type="molecule type" value="Genomic_DNA"/>
</dbReference>
<evidence type="ECO:0000313" key="7">
    <source>
        <dbReference type="EMBL" id="KKO75705.1"/>
    </source>
</evidence>
<keyword evidence="2" id="KW-0805">Transcription regulation</keyword>
<evidence type="ECO:0000313" key="8">
    <source>
        <dbReference type="Proteomes" id="UP000034350"/>
    </source>
</evidence>
<evidence type="ECO:0000256" key="1">
    <source>
        <dbReference type="ARBA" id="ARBA00004123"/>
    </source>
</evidence>
<accession>A0A0F9WG45</accession>
<dbReference type="Proteomes" id="UP000034350">
    <property type="component" value="Unassembled WGS sequence"/>
</dbReference>
<dbReference type="VEuPathDB" id="MicrosporidiaDB:G9O61_00g011390"/>
<gene>
    <name evidence="7" type="ORF">AAJ76_1400045858</name>
</gene>
<dbReference type="GO" id="GO:0046982">
    <property type="term" value="F:protein heterodimerization activity"/>
    <property type="evidence" value="ECO:0007669"/>
    <property type="project" value="InterPro"/>
</dbReference>
<organism evidence="7 8">
    <name type="scientific">Vairimorpha ceranae</name>
    <dbReference type="NCBI Taxonomy" id="40302"/>
    <lineage>
        <taxon>Eukaryota</taxon>
        <taxon>Fungi</taxon>
        <taxon>Fungi incertae sedis</taxon>
        <taxon>Microsporidia</taxon>
        <taxon>Nosematidae</taxon>
        <taxon>Vairimorpha</taxon>
    </lineage>
</organism>
<evidence type="ECO:0000256" key="4">
    <source>
        <dbReference type="ARBA" id="ARBA00023242"/>
    </source>
</evidence>
<sequence length="103" mass="12379">MREGKKISFLKEVRMMLYGFGDVSCPRNDTTEVLHNYVIEYLTILLVDTHNMAKLKGKTKTEDLLYCIKRDRKKYLRVKHLLMTNEELKKARKAFEMKEYEKE</sequence>
<reference evidence="7 8" key="1">
    <citation type="journal article" date="2015" name="Environ. Microbiol.">
        <title>Genome analyses suggest the presence of polyploidy and recent human-driven expansions in eight global populations of the honeybee pathogen Nosema ceranae.</title>
        <authorList>
            <person name="Pelin A."/>
            <person name="Selman M."/>
            <person name="Aris-Brosou S."/>
            <person name="Farinelli L."/>
            <person name="Corradi N."/>
        </authorList>
    </citation>
    <scope>NUCLEOTIDE SEQUENCE [LARGE SCALE GENOMIC DNA]</scope>
    <source>
        <strain evidence="7 8">PA08 1199</strain>
    </source>
</reference>
<proteinExistence type="inferred from homology"/>
<dbReference type="VEuPathDB" id="MicrosporidiaDB:AAJ76_1400045858"/>
<evidence type="ECO:0000256" key="2">
    <source>
        <dbReference type="ARBA" id="ARBA00023015"/>
    </source>
</evidence>
<dbReference type="GO" id="GO:0005634">
    <property type="term" value="C:nucleus"/>
    <property type="evidence" value="ECO:0007669"/>
    <property type="project" value="UniProtKB-SubCell"/>
</dbReference>
<dbReference type="InterPro" id="IPR003195">
    <property type="entry name" value="TFIID_TAF13"/>
</dbReference>
<dbReference type="OrthoDB" id="10266074at2759"/>
<evidence type="ECO:0000256" key="5">
    <source>
        <dbReference type="ARBA" id="ARBA00038392"/>
    </source>
</evidence>
<comment type="caution">
    <text evidence="7">The sequence shown here is derived from an EMBL/GenBank/DDBJ whole genome shotgun (WGS) entry which is preliminary data.</text>
</comment>
<dbReference type="RefSeq" id="XP_024331447.1">
    <property type="nucleotide sequence ID" value="XM_024474034.1"/>
</dbReference>
<evidence type="ECO:0000256" key="3">
    <source>
        <dbReference type="ARBA" id="ARBA00023163"/>
    </source>
</evidence>
<dbReference type="InterPro" id="IPR009072">
    <property type="entry name" value="Histone-fold"/>
</dbReference>
<evidence type="ECO:0000256" key="6">
    <source>
        <dbReference type="ARBA" id="ARBA00040136"/>
    </source>
</evidence>
<dbReference type="AlphaFoldDB" id="A0A0F9WG45"/>
<comment type="subcellular location">
    <subcellularLocation>
        <location evidence="1">Nucleus</location>
    </subcellularLocation>
</comment>
<dbReference type="GO" id="GO:0006366">
    <property type="term" value="P:transcription by RNA polymerase II"/>
    <property type="evidence" value="ECO:0007669"/>
    <property type="project" value="InterPro"/>
</dbReference>
<keyword evidence="4" id="KW-0539">Nucleus</keyword>
<keyword evidence="7" id="KW-0648">Protein biosynthesis</keyword>
<dbReference type="GO" id="GO:0003743">
    <property type="term" value="F:translation initiation factor activity"/>
    <property type="evidence" value="ECO:0007669"/>
    <property type="project" value="UniProtKB-KW"/>
</dbReference>
<name>A0A0F9WG45_9MICR</name>
<keyword evidence="3" id="KW-0804">Transcription</keyword>
<dbReference type="SUPFAM" id="SSF47113">
    <property type="entry name" value="Histone-fold"/>
    <property type="match status" value="1"/>
</dbReference>
<dbReference type="GeneID" id="36318937"/>
<keyword evidence="7" id="KW-0396">Initiation factor</keyword>
<dbReference type="PANTHER" id="PTHR11380">
    <property type="entry name" value="TRANSCRIPTION INITIATION FACTOR TFIID/SUPT3-RELATED"/>
    <property type="match status" value="1"/>
</dbReference>
<comment type="similarity">
    <text evidence="5">Belongs to the TAF13 family.</text>
</comment>
<dbReference type="PANTHER" id="PTHR11380:SF5">
    <property type="entry name" value="TRANSCRIPTION INITIATION FACTOR TFIID SUBUNIT 13"/>
    <property type="match status" value="1"/>
</dbReference>
<dbReference type="Gene3D" id="1.10.20.10">
    <property type="entry name" value="Histone, subunit A"/>
    <property type="match status" value="1"/>
</dbReference>
<keyword evidence="8" id="KW-1185">Reference proteome</keyword>
<dbReference type="CDD" id="cd07978">
    <property type="entry name" value="HFD_TAF13"/>
    <property type="match status" value="1"/>
</dbReference>
<protein>
    <recommendedName>
        <fullName evidence="6">Transcription initiation factor TFIID subunit 13</fullName>
    </recommendedName>
</protein>
<dbReference type="Pfam" id="PF02269">
    <property type="entry name" value="TFIID-18kDa"/>
    <property type="match status" value="1"/>
</dbReference>